<comment type="similarity">
    <text evidence="1">Belongs to the mTERF family.</text>
</comment>
<comment type="caution">
    <text evidence="4">The sequence shown here is derived from an EMBL/GenBank/DDBJ whole genome shotgun (WGS) entry which is preliminary data.</text>
</comment>
<dbReference type="EMBL" id="BTGU01000018">
    <property type="protein sequence ID" value="GMN44304.1"/>
    <property type="molecule type" value="Genomic_DNA"/>
</dbReference>
<gene>
    <name evidence="4" type="ORF">TIFTF001_013495</name>
</gene>
<keyword evidence="2" id="KW-0805">Transcription regulation</keyword>
<dbReference type="GO" id="GO:0003676">
    <property type="term" value="F:nucleic acid binding"/>
    <property type="evidence" value="ECO:0007669"/>
    <property type="project" value="InterPro"/>
</dbReference>
<reference evidence="4" key="1">
    <citation type="submission" date="2023-07" db="EMBL/GenBank/DDBJ databases">
        <title>draft genome sequence of fig (Ficus carica).</title>
        <authorList>
            <person name="Takahashi T."/>
            <person name="Nishimura K."/>
        </authorList>
    </citation>
    <scope>NUCLEOTIDE SEQUENCE</scope>
</reference>
<keyword evidence="3" id="KW-0809">Transit peptide</keyword>
<evidence type="ECO:0000313" key="4">
    <source>
        <dbReference type="EMBL" id="GMN44304.1"/>
    </source>
</evidence>
<dbReference type="InterPro" id="IPR003690">
    <property type="entry name" value="MTERF"/>
</dbReference>
<name>A0AA88DI99_FICCA</name>
<evidence type="ECO:0000256" key="1">
    <source>
        <dbReference type="ARBA" id="ARBA00007692"/>
    </source>
</evidence>
<dbReference type="InterPro" id="IPR038538">
    <property type="entry name" value="MTERF_sf"/>
</dbReference>
<keyword evidence="5" id="KW-1185">Reference proteome</keyword>
<dbReference type="PANTHER" id="PTHR13068:SF135">
    <property type="entry name" value="TRANSCRIPTION TERMINATION FACTOR MTERF8, CHLOROPLASTIC"/>
    <property type="match status" value="1"/>
</dbReference>
<evidence type="ECO:0000256" key="3">
    <source>
        <dbReference type="ARBA" id="ARBA00022946"/>
    </source>
</evidence>
<protein>
    <submittedName>
        <fullName evidence="4">Uncharacterized protein</fullName>
    </submittedName>
</protein>
<keyword evidence="2" id="KW-0806">Transcription termination</keyword>
<dbReference type="Pfam" id="PF02536">
    <property type="entry name" value="mTERF"/>
    <property type="match status" value="1"/>
</dbReference>
<organism evidence="4 5">
    <name type="scientific">Ficus carica</name>
    <name type="common">Common fig</name>
    <dbReference type="NCBI Taxonomy" id="3494"/>
    <lineage>
        <taxon>Eukaryota</taxon>
        <taxon>Viridiplantae</taxon>
        <taxon>Streptophyta</taxon>
        <taxon>Embryophyta</taxon>
        <taxon>Tracheophyta</taxon>
        <taxon>Spermatophyta</taxon>
        <taxon>Magnoliopsida</taxon>
        <taxon>eudicotyledons</taxon>
        <taxon>Gunneridae</taxon>
        <taxon>Pentapetalae</taxon>
        <taxon>rosids</taxon>
        <taxon>fabids</taxon>
        <taxon>Rosales</taxon>
        <taxon>Moraceae</taxon>
        <taxon>Ficeae</taxon>
        <taxon>Ficus</taxon>
    </lineage>
</organism>
<sequence>MVGLLASSKSPCPSFPSLDSGLLNLYIPSRFSPSLYTTTFHLRVCKCFSLFKISEAPKFPSKPILTRVCFQSGKRVLIRCSCINSSLSSHTETGKLFSFLGELGLEETETEVLLDKNSALALASLDSVRARILSLQSVGIDDYALCLLITKRPNILTADEVDQFIRFVLDDLEAKIEASQLERLFATTEPRFLVGFDQKVSVLLERGVPKEQIVHILNNVNLSKALCVKPVEEIDRTITFLSRFGGIDLIVKCPKLLNYDLENKLVPRVGFLLKLSRGDEDAIGTLLIKLPAILNYSVGHMENHVEFLRSFAGLNDEEIFKILLVYPNVFSASRERKLNSRIDFLKQCGLDSDGVFRFLTKAPLFLGLSFDDNIAHKLVLLVKIGYRYRTKDLAMAMGSVTRTSCQNMQKVVGLFLSYGFSYEDIFSMSKKHPQILQYNCASLEEKMEYLIGEMGREIKELLAFPAFLGYKLDDRIKARYESRRNIRGEGMSLNRLLTLSSKRFSQKREASVRVIEE</sequence>
<dbReference type="PANTHER" id="PTHR13068">
    <property type="entry name" value="CGI-12 PROTEIN-RELATED"/>
    <property type="match status" value="1"/>
</dbReference>
<dbReference type="SMART" id="SM00733">
    <property type="entry name" value="Mterf"/>
    <property type="match status" value="7"/>
</dbReference>
<dbReference type="GO" id="GO:0006353">
    <property type="term" value="P:DNA-templated transcription termination"/>
    <property type="evidence" value="ECO:0007669"/>
    <property type="project" value="UniProtKB-KW"/>
</dbReference>
<dbReference type="Gene3D" id="1.25.70.10">
    <property type="entry name" value="Transcription termination factor 3, mitochondrial"/>
    <property type="match status" value="2"/>
</dbReference>
<proteinExistence type="inferred from homology"/>
<evidence type="ECO:0000256" key="2">
    <source>
        <dbReference type="ARBA" id="ARBA00022472"/>
    </source>
</evidence>
<keyword evidence="2" id="KW-0804">Transcription</keyword>
<dbReference type="Gramene" id="FCD_00009694-RA">
    <property type="protein sequence ID" value="FCD_00009694-RA:cds"/>
    <property type="gene ID" value="FCD_00009694"/>
</dbReference>
<evidence type="ECO:0000313" key="5">
    <source>
        <dbReference type="Proteomes" id="UP001187192"/>
    </source>
</evidence>
<accession>A0AA88DI99</accession>
<dbReference type="AlphaFoldDB" id="A0AA88DI99"/>
<dbReference type="Proteomes" id="UP001187192">
    <property type="component" value="Unassembled WGS sequence"/>
</dbReference>